<protein>
    <submittedName>
        <fullName evidence="1">Uncharacterized protein</fullName>
    </submittedName>
</protein>
<evidence type="ECO:0000313" key="1">
    <source>
        <dbReference type="EMBL" id="TRA96335.1"/>
    </source>
</evidence>
<reference evidence="1 2" key="1">
    <citation type="journal article" date="2019" name="Appl. Microbiol. Biotechnol.">
        <title>Differential efficiency of wild type rhizogenic strains for rol gene transformation of plants.</title>
        <authorList>
            <person name="Desmet S."/>
            <person name="De Keyser E."/>
            <person name="Van Vaerenbergh J."/>
            <person name="Baeyen S."/>
            <person name="Van Huylenbroeck J."/>
            <person name="Geelen D."/>
            <person name="Dhooghe E."/>
        </authorList>
    </citation>
    <scope>NUCLEOTIDE SEQUENCE [LARGE SCALE GENOMIC DNA]</scope>
    <source>
        <strain evidence="1 2">GBBC3284</strain>
    </source>
</reference>
<dbReference type="EMBL" id="SGNY01000011">
    <property type="protein sequence ID" value="TRA96335.1"/>
    <property type="molecule type" value="Genomic_DNA"/>
</dbReference>
<sequence>MSRESPFLDILNTSKFTFTVRPEPVAGDLRMAWGMAILLLSVFYSRGKKASFQKLQFLAHNVRLEEGREEALGLIAGRYRPLDVSVRVEPWLNRAVALSHSMGLVSVNKGSVVVLTDEGRKAAEAIAKDSGVLDAERAFLSEVAPKLTDGFMKAVWRPENLV</sequence>
<dbReference type="OrthoDB" id="7848342at2"/>
<accession>A0A546X6F8</accession>
<dbReference type="AlphaFoldDB" id="A0A546X6F8"/>
<organism evidence="1 2">
    <name type="scientific">Rhizobium rhizogenes</name>
    <name type="common">Agrobacterium rhizogenes</name>
    <dbReference type="NCBI Taxonomy" id="359"/>
    <lineage>
        <taxon>Bacteria</taxon>
        <taxon>Pseudomonadati</taxon>
        <taxon>Pseudomonadota</taxon>
        <taxon>Alphaproteobacteria</taxon>
        <taxon>Hyphomicrobiales</taxon>
        <taxon>Rhizobiaceae</taxon>
        <taxon>Rhizobium/Agrobacterium group</taxon>
        <taxon>Rhizobium</taxon>
    </lineage>
</organism>
<dbReference type="Proteomes" id="UP000315434">
    <property type="component" value="Unassembled WGS sequence"/>
</dbReference>
<evidence type="ECO:0000313" key="2">
    <source>
        <dbReference type="Proteomes" id="UP000315434"/>
    </source>
</evidence>
<name>A0A546X6F8_RHIRH</name>
<comment type="caution">
    <text evidence="1">The sequence shown here is derived from an EMBL/GenBank/DDBJ whole genome shotgun (WGS) entry which is preliminary data.</text>
</comment>
<dbReference type="RefSeq" id="WP_142843356.1">
    <property type="nucleotide sequence ID" value="NZ_JAPZAB010000011.1"/>
</dbReference>
<proteinExistence type="predicted"/>
<gene>
    <name evidence="1" type="ORF">EXN68_24560</name>
</gene>